<keyword evidence="3" id="KW-1185">Reference proteome</keyword>
<feature type="non-terminal residue" evidence="2">
    <location>
        <position position="1"/>
    </location>
</feature>
<evidence type="ECO:0000256" key="1">
    <source>
        <dbReference type="SAM" id="MobiDB-lite"/>
    </source>
</evidence>
<accession>A0AAV2PTN0</accession>
<gene>
    <name evidence="2" type="ORF">MNOR_LOCUS3506</name>
</gene>
<reference evidence="2 3" key="1">
    <citation type="submission" date="2024-05" db="EMBL/GenBank/DDBJ databases">
        <authorList>
            <person name="Wallberg A."/>
        </authorList>
    </citation>
    <scope>NUCLEOTIDE SEQUENCE [LARGE SCALE GENOMIC DNA]</scope>
</reference>
<organism evidence="2 3">
    <name type="scientific">Meganyctiphanes norvegica</name>
    <name type="common">Northern krill</name>
    <name type="synonym">Thysanopoda norvegica</name>
    <dbReference type="NCBI Taxonomy" id="48144"/>
    <lineage>
        <taxon>Eukaryota</taxon>
        <taxon>Metazoa</taxon>
        <taxon>Ecdysozoa</taxon>
        <taxon>Arthropoda</taxon>
        <taxon>Crustacea</taxon>
        <taxon>Multicrustacea</taxon>
        <taxon>Malacostraca</taxon>
        <taxon>Eumalacostraca</taxon>
        <taxon>Eucarida</taxon>
        <taxon>Euphausiacea</taxon>
        <taxon>Euphausiidae</taxon>
        <taxon>Meganyctiphanes</taxon>
    </lineage>
</organism>
<dbReference type="AlphaFoldDB" id="A0AAV2PTN0"/>
<dbReference type="Proteomes" id="UP001497623">
    <property type="component" value="Unassembled WGS sequence"/>
</dbReference>
<feature type="non-terminal residue" evidence="2">
    <location>
        <position position="157"/>
    </location>
</feature>
<protein>
    <submittedName>
        <fullName evidence="2">Uncharacterized protein</fullName>
    </submittedName>
</protein>
<evidence type="ECO:0000313" key="3">
    <source>
        <dbReference type="Proteomes" id="UP001497623"/>
    </source>
</evidence>
<comment type="caution">
    <text evidence="2">The sequence shown here is derived from an EMBL/GenBank/DDBJ whole genome shotgun (WGS) entry which is preliminary data.</text>
</comment>
<dbReference type="EMBL" id="CAXKWB010001201">
    <property type="protein sequence ID" value="CAL4063651.1"/>
    <property type="molecule type" value="Genomic_DNA"/>
</dbReference>
<proteinExistence type="predicted"/>
<evidence type="ECO:0000313" key="2">
    <source>
        <dbReference type="EMBL" id="CAL4063651.1"/>
    </source>
</evidence>
<sequence length="157" mass="17058">EPEDGGVLDLSRKMPDLVCRSPPHIPSPSTIGTIPKNSDMATSISQHNLYMPIHSEGVQLPISPNHHYIGLPTNYPMYSDNPLSLPPPPHYNLSPGNSLSAEYNPLNSSRGMGHYYDSSQLYNDIRYGYPGPGDSVRLLPGYGPSPGGPPHGHLHLL</sequence>
<name>A0AAV2PTN0_MEGNR</name>
<feature type="region of interest" description="Disordered" evidence="1">
    <location>
        <begin position="138"/>
        <end position="157"/>
    </location>
</feature>